<dbReference type="PANTHER" id="PTHR23112">
    <property type="entry name" value="G PROTEIN-COUPLED RECEPTOR 157-RELATED"/>
    <property type="match status" value="1"/>
</dbReference>
<dbReference type="GO" id="GO:0004930">
    <property type="term" value="F:G protein-coupled receptor activity"/>
    <property type="evidence" value="ECO:0007669"/>
    <property type="project" value="InterPro"/>
</dbReference>
<evidence type="ECO:0000256" key="5">
    <source>
        <dbReference type="SAM" id="Phobius"/>
    </source>
</evidence>
<gene>
    <name evidence="6" type="ORF">BDQ12DRAFT_672519</name>
</gene>
<keyword evidence="7" id="KW-1185">Reference proteome</keyword>
<accession>A0A5C3MHM6</accession>
<evidence type="ECO:0000256" key="1">
    <source>
        <dbReference type="ARBA" id="ARBA00004141"/>
    </source>
</evidence>
<reference evidence="6 7" key="1">
    <citation type="journal article" date="2019" name="Nat. Ecol. Evol.">
        <title>Megaphylogeny resolves global patterns of mushroom evolution.</title>
        <authorList>
            <person name="Varga T."/>
            <person name="Krizsan K."/>
            <person name="Foldi C."/>
            <person name="Dima B."/>
            <person name="Sanchez-Garcia M."/>
            <person name="Sanchez-Ramirez S."/>
            <person name="Szollosi G.J."/>
            <person name="Szarkandi J.G."/>
            <person name="Papp V."/>
            <person name="Albert L."/>
            <person name="Andreopoulos W."/>
            <person name="Angelini C."/>
            <person name="Antonin V."/>
            <person name="Barry K.W."/>
            <person name="Bougher N.L."/>
            <person name="Buchanan P."/>
            <person name="Buyck B."/>
            <person name="Bense V."/>
            <person name="Catcheside P."/>
            <person name="Chovatia M."/>
            <person name="Cooper J."/>
            <person name="Damon W."/>
            <person name="Desjardin D."/>
            <person name="Finy P."/>
            <person name="Geml J."/>
            <person name="Haridas S."/>
            <person name="Hughes K."/>
            <person name="Justo A."/>
            <person name="Karasinski D."/>
            <person name="Kautmanova I."/>
            <person name="Kiss B."/>
            <person name="Kocsube S."/>
            <person name="Kotiranta H."/>
            <person name="LaButti K.M."/>
            <person name="Lechner B.E."/>
            <person name="Liimatainen K."/>
            <person name="Lipzen A."/>
            <person name="Lukacs Z."/>
            <person name="Mihaltcheva S."/>
            <person name="Morgado L.N."/>
            <person name="Niskanen T."/>
            <person name="Noordeloos M.E."/>
            <person name="Ohm R.A."/>
            <person name="Ortiz-Santana B."/>
            <person name="Ovrebo C."/>
            <person name="Racz N."/>
            <person name="Riley R."/>
            <person name="Savchenko A."/>
            <person name="Shiryaev A."/>
            <person name="Soop K."/>
            <person name="Spirin V."/>
            <person name="Szebenyi C."/>
            <person name="Tomsovsky M."/>
            <person name="Tulloss R.E."/>
            <person name="Uehling J."/>
            <person name="Grigoriev I.V."/>
            <person name="Vagvolgyi C."/>
            <person name="Papp T."/>
            <person name="Martin F.M."/>
            <person name="Miettinen O."/>
            <person name="Hibbett D.S."/>
            <person name="Nagy L.G."/>
        </authorList>
    </citation>
    <scope>NUCLEOTIDE SEQUENCE [LARGE SCALE GENOMIC DNA]</scope>
    <source>
        <strain evidence="6 7">CBS 166.37</strain>
    </source>
</reference>
<dbReference type="STRING" id="68775.A0A5C3MHM6"/>
<evidence type="ECO:0000256" key="4">
    <source>
        <dbReference type="ARBA" id="ARBA00023136"/>
    </source>
</evidence>
<evidence type="ECO:0000256" key="3">
    <source>
        <dbReference type="ARBA" id="ARBA00022989"/>
    </source>
</evidence>
<dbReference type="GO" id="GO:0007189">
    <property type="term" value="P:adenylate cyclase-activating G protein-coupled receptor signaling pathway"/>
    <property type="evidence" value="ECO:0007669"/>
    <property type="project" value="TreeGrafter"/>
</dbReference>
<feature type="transmembrane region" description="Helical" evidence="5">
    <location>
        <begin position="263"/>
        <end position="289"/>
    </location>
</feature>
<feature type="transmembrane region" description="Helical" evidence="5">
    <location>
        <begin position="141"/>
        <end position="160"/>
    </location>
</feature>
<dbReference type="InterPro" id="IPR000276">
    <property type="entry name" value="GPCR_Rhodpsn"/>
</dbReference>
<dbReference type="EMBL" id="ML213590">
    <property type="protein sequence ID" value="TFK44173.1"/>
    <property type="molecule type" value="Genomic_DNA"/>
</dbReference>
<name>A0A5C3MHM6_9AGAR</name>
<keyword evidence="3 5" id="KW-1133">Transmembrane helix</keyword>
<keyword evidence="4 5" id="KW-0472">Membrane</keyword>
<feature type="transmembrane region" description="Helical" evidence="5">
    <location>
        <begin position="107"/>
        <end position="129"/>
    </location>
</feature>
<feature type="non-terminal residue" evidence="6">
    <location>
        <position position="352"/>
    </location>
</feature>
<feature type="transmembrane region" description="Helical" evidence="5">
    <location>
        <begin position="189"/>
        <end position="208"/>
    </location>
</feature>
<dbReference type="Pfam" id="PF00001">
    <property type="entry name" value="7tm_1"/>
    <property type="match status" value="1"/>
</dbReference>
<keyword evidence="2 5" id="KW-0812">Transmembrane</keyword>
<evidence type="ECO:0000313" key="6">
    <source>
        <dbReference type="EMBL" id="TFK44173.1"/>
    </source>
</evidence>
<dbReference type="PANTHER" id="PTHR23112:SF37">
    <property type="entry name" value="G PROTEIN-COUPLED RECEPTOR GPR1"/>
    <property type="match status" value="1"/>
</dbReference>
<dbReference type="Proteomes" id="UP000308652">
    <property type="component" value="Unassembled WGS sequence"/>
</dbReference>
<sequence length="352" mass="39426">MADTKVFTFYERLGLFLTIEASALSAIGCTLMLTYATVKWIKRFRNGWSRGRGTARVSDASDSSLFLNLMLSDLIQALGIFPSIKWVHESKITEGSVCTAQGVLKQLGINGVALTSLAIAFQTFIVLVLRRRLPQHAGKYASAFIWAFNALLVGVCYGINKDKGYYGNTGFWCWVNERFLTERIMSEYLWMWLSAAVMTILYGVMFLVMRGVISIGEEDEVAESDEDKKSKGIATLMLYYPLVYIVCVFPNSISRWLSFQHHYVPPAFTLFASGLFSLSGFLNLLLFFVTRPELVRGTSLAEEPVFPLPNSTWKSGTASAEPKQSTAYGHLPDLSADYSIQEYEPEHLGRLP</sequence>
<dbReference type="AlphaFoldDB" id="A0A5C3MHM6"/>
<dbReference type="GO" id="GO:0005886">
    <property type="term" value="C:plasma membrane"/>
    <property type="evidence" value="ECO:0007669"/>
    <property type="project" value="TreeGrafter"/>
</dbReference>
<protein>
    <submittedName>
        <fullName evidence="6">Uncharacterized protein</fullName>
    </submittedName>
</protein>
<feature type="transmembrane region" description="Helical" evidence="5">
    <location>
        <begin position="238"/>
        <end position="257"/>
    </location>
</feature>
<dbReference type="OrthoDB" id="100006at2759"/>
<feature type="transmembrane region" description="Helical" evidence="5">
    <location>
        <begin position="15"/>
        <end position="38"/>
    </location>
</feature>
<organism evidence="6 7">
    <name type="scientific">Crucibulum laeve</name>
    <dbReference type="NCBI Taxonomy" id="68775"/>
    <lineage>
        <taxon>Eukaryota</taxon>
        <taxon>Fungi</taxon>
        <taxon>Dikarya</taxon>
        <taxon>Basidiomycota</taxon>
        <taxon>Agaricomycotina</taxon>
        <taxon>Agaricomycetes</taxon>
        <taxon>Agaricomycetidae</taxon>
        <taxon>Agaricales</taxon>
        <taxon>Agaricineae</taxon>
        <taxon>Nidulariaceae</taxon>
        <taxon>Crucibulum</taxon>
    </lineage>
</organism>
<dbReference type="Gene3D" id="1.20.1070.10">
    <property type="entry name" value="Rhodopsin 7-helix transmembrane proteins"/>
    <property type="match status" value="1"/>
</dbReference>
<comment type="subcellular location">
    <subcellularLocation>
        <location evidence="1">Membrane</location>
        <topology evidence="1">Multi-pass membrane protein</topology>
    </subcellularLocation>
</comment>
<evidence type="ECO:0000313" key="7">
    <source>
        <dbReference type="Proteomes" id="UP000308652"/>
    </source>
</evidence>
<dbReference type="SUPFAM" id="SSF81321">
    <property type="entry name" value="Family A G protein-coupled receptor-like"/>
    <property type="match status" value="1"/>
</dbReference>
<proteinExistence type="predicted"/>
<evidence type="ECO:0000256" key="2">
    <source>
        <dbReference type="ARBA" id="ARBA00022692"/>
    </source>
</evidence>